<gene>
    <name evidence="7" type="ORF">Aple_033340</name>
</gene>
<dbReference type="SUPFAM" id="SSF56281">
    <property type="entry name" value="Metallo-hydrolase/oxidoreductase"/>
    <property type="match status" value="1"/>
</dbReference>
<evidence type="ECO:0000256" key="5">
    <source>
        <dbReference type="ARBA" id="ARBA00022833"/>
    </source>
</evidence>
<evidence type="ECO:0000256" key="1">
    <source>
        <dbReference type="ARBA" id="ARBA00001947"/>
    </source>
</evidence>
<dbReference type="SMART" id="SM00849">
    <property type="entry name" value="Lactamase_B"/>
    <property type="match status" value="1"/>
</dbReference>
<dbReference type="OrthoDB" id="3196337at2"/>
<dbReference type="Gene3D" id="3.60.15.10">
    <property type="entry name" value="Ribonuclease Z/Hydroxyacylglutathione hydrolase-like"/>
    <property type="match status" value="1"/>
</dbReference>
<evidence type="ECO:0000256" key="2">
    <source>
        <dbReference type="ARBA" id="ARBA00007749"/>
    </source>
</evidence>
<proteinExistence type="inferred from homology"/>
<name>A0A5M3XQ79_9ACTN</name>
<dbReference type="GO" id="GO:0046872">
    <property type="term" value="F:metal ion binding"/>
    <property type="evidence" value="ECO:0007669"/>
    <property type="project" value="UniProtKB-KW"/>
</dbReference>
<dbReference type="CDD" id="cd07729">
    <property type="entry name" value="AHL_lactonase_MBL-fold"/>
    <property type="match status" value="1"/>
</dbReference>
<dbReference type="GO" id="GO:0016787">
    <property type="term" value="F:hydrolase activity"/>
    <property type="evidence" value="ECO:0007669"/>
    <property type="project" value="UniProtKB-KW"/>
</dbReference>
<comment type="cofactor">
    <cofactor evidence="1">
        <name>Zn(2+)</name>
        <dbReference type="ChEBI" id="CHEBI:29105"/>
    </cofactor>
</comment>
<dbReference type="Proteomes" id="UP000377595">
    <property type="component" value="Unassembled WGS sequence"/>
</dbReference>
<feature type="domain" description="Metallo-beta-lactamase" evidence="6">
    <location>
        <begin position="44"/>
        <end position="255"/>
    </location>
</feature>
<dbReference type="PANTHER" id="PTHR42978:SF2">
    <property type="entry name" value="102 KBASES UNSTABLE REGION: FROM 1 TO 119443"/>
    <property type="match status" value="1"/>
</dbReference>
<evidence type="ECO:0000259" key="6">
    <source>
        <dbReference type="SMART" id="SM00849"/>
    </source>
</evidence>
<organism evidence="7 8">
    <name type="scientific">Acrocarpospora pleiomorpha</name>
    <dbReference type="NCBI Taxonomy" id="90975"/>
    <lineage>
        <taxon>Bacteria</taxon>
        <taxon>Bacillati</taxon>
        <taxon>Actinomycetota</taxon>
        <taxon>Actinomycetes</taxon>
        <taxon>Streptosporangiales</taxon>
        <taxon>Streptosporangiaceae</taxon>
        <taxon>Acrocarpospora</taxon>
    </lineage>
</organism>
<keyword evidence="5" id="KW-0862">Zinc</keyword>
<comment type="similarity">
    <text evidence="2">Belongs to the metallo-beta-lactamase superfamily.</text>
</comment>
<dbReference type="Pfam" id="PF00753">
    <property type="entry name" value="Lactamase_B"/>
    <property type="match status" value="1"/>
</dbReference>
<keyword evidence="3" id="KW-0479">Metal-binding</keyword>
<dbReference type="PANTHER" id="PTHR42978">
    <property type="entry name" value="QUORUM-QUENCHING LACTONASE YTNP-RELATED-RELATED"/>
    <property type="match status" value="1"/>
</dbReference>
<keyword evidence="8" id="KW-1185">Reference proteome</keyword>
<dbReference type="InterPro" id="IPR001279">
    <property type="entry name" value="Metallo-B-lactamas"/>
</dbReference>
<comment type="caution">
    <text evidence="7">The sequence shown here is derived from an EMBL/GenBank/DDBJ whole genome shotgun (WGS) entry which is preliminary data.</text>
</comment>
<evidence type="ECO:0000256" key="4">
    <source>
        <dbReference type="ARBA" id="ARBA00022801"/>
    </source>
</evidence>
<reference evidence="7 8" key="1">
    <citation type="submission" date="2019-10" db="EMBL/GenBank/DDBJ databases">
        <title>Whole genome shotgun sequence of Acrocarpospora pleiomorpha NBRC 16267.</title>
        <authorList>
            <person name="Ichikawa N."/>
            <person name="Kimura A."/>
            <person name="Kitahashi Y."/>
            <person name="Komaki H."/>
            <person name="Oguchi A."/>
        </authorList>
    </citation>
    <scope>NUCLEOTIDE SEQUENCE [LARGE SCALE GENOMIC DNA]</scope>
    <source>
        <strain evidence="7 8">NBRC 16267</strain>
    </source>
</reference>
<dbReference type="InterPro" id="IPR051013">
    <property type="entry name" value="MBL_superfamily_lactonases"/>
</dbReference>
<dbReference type="EMBL" id="BLAF01000016">
    <property type="protein sequence ID" value="GES20438.1"/>
    <property type="molecule type" value="Genomic_DNA"/>
</dbReference>
<dbReference type="AlphaFoldDB" id="A0A5M3XQ79"/>
<accession>A0A5M3XQ79</accession>
<dbReference type="RefSeq" id="WP_155345469.1">
    <property type="nucleotide sequence ID" value="NZ_BAAAHM010000021.1"/>
</dbReference>
<protein>
    <submittedName>
        <fullName evidence="7">MBL fold metallo-hydrolase</fullName>
    </submittedName>
</protein>
<dbReference type="InterPro" id="IPR036866">
    <property type="entry name" value="RibonucZ/Hydroxyglut_hydro"/>
</dbReference>
<keyword evidence="4 7" id="KW-0378">Hydrolase</keyword>
<evidence type="ECO:0000313" key="7">
    <source>
        <dbReference type="EMBL" id="GES20438.1"/>
    </source>
</evidence>
<sequence>MSSGIRVYPLSLGELTNDVGLPLYLGGLAMPSDPEHAAAMCTQSMSAYVIEHPKAGPILFDTGVAPEREGLWPKESIELASPSLYEPEHRLDNALNAAGFELSDIKAVVISHLHMDHGGGLEFFRGTNVPVFVHETELKNAFYNVATGEDFGPYLPHYIDPTFNWVPIHGAKWDLFQGITLYQMSGHAHGLLVLRAELRNHGHWIFASDQFPLRRNYEEPIPQGWIMRDHPGWWRSWRFTKSLEQRFDARIVFGHDKDEFAKICSQRFYD</sequence>
<evidence type="ECO:0000313" key="8">
    <source>
        <dbReference type="Proteomes" id="UP000377595"/>
    </source>
</evidence>
<evidence type="ECO:0000256" key="3">
    <source>
        <dbReference type="ARBA" id="ARBA00022723"/>
    </source>
</evidence>